<evidence type="ECO:0000313" key="5">
    <source>
        <dbReference type="Proteomes" id="UP000266841"/>
    </source>
</evidence>
<accession>K0SBX0</accession>
<gene>
    <name evidence="4" type="ORF">THAOC_15723</name>
</gene>
<proteinExistence type="predicted"/>
<keyword evidence="5" id="KW-1185">Reference proteome</keyword>
<evidence type="ECO:0000256" key="3">
    <source>
        <dbReference type="SAM" id="MobiDB-lite"/>
    </source>
</evidence>
<dbReference type="InterPro" id="IPR015915">
    <property type="entry name" value="Kelch-typ_b-propeller"/>
</dbReference>
<feature type="region of interest" description="Disordered" evidence="3">
    <location>
        <begin position="135"/>
        <end position="181"/>
    </location>
</feature>
<dbReference type="InterPro" id="IPR011043">
    <property type="entry name" value="Gal_Oxase/kelch_b-propeller"/>
</dbReference>
<dbReference type="eggNOG" id="ENOG502STJW">
    <property type="taxonomic scope" value="Eukaryota"/>
</dbReference>
<keyword evidence="1" id="KW-0880">Kelch repeat</keyword>
<dbReference type="SUPFAM" id="SSF50965">
    <property type="entry name" value="Galactose oxidase, central domain"/>
    <property type="match status" value="1"/>
</dbReference>
<dbReference type="Proteomes" id="UP000266841">
    <property type="component" value="Unassembled WGS sequence"/>
</dbReference>
<dbReference type="PANTHER" id="PTHR46093:SF18">
    <property type="entry name" value="FIBRONECTIN TYPE-III DOMAIN-CONTAINING PROTEIN"/>
    <property type="match status" value="1"/>
</dbReference>
<name>K0SBX0_THAOC</name>
<dbReference type="Gene3D" id="2.120.10.80">
    <property type="entry name" value="Kelch-type beta propeller"/>
    <property type="match status" value="1"/>
</dbReference>
<dbReference type="AlphaFoldDB" id="K0SBX0"/>
<sequence>METIEGAYRFIIYTVCYGTVIVKATYSLIARNGIRCAIVDRLGDDRGVLLGRNVNDTLHGRMARPVVGVVVSPTDEAPASDNSAEIRRRVLFGSVERTTVHVCGIRRGPVLGGRRRLAPRSIRLERPVRVRPVRRGRGGRAVGLDEGGSRNSTRAAARDDGVDHRRKGRGHGRLGPPDNRKRGVILEDVALLDLDTLEWTLDGAPPLPDGPTSRHVSATVRTADGKSVICLHNHRCTDHVLLLSQEEGGDVSWEKQAVSGDVPSSRGLHCASAIDGGIERGVVIFGGAAQDQAMSNEAFFLDANIWRWTKLDCGDKVPPPRAGASMCQLDERTVILFGGATPGSSGLVGLNDLWILQIDPNKGKGTWTCLMEHGSSDANVRVKPPGRNAATLSLVDTLSLPKSCGIGRDEKAYLLQGGWDPFRVTFNDMFVLKVKSC</sequence>
<keyword evidence="2" id="KW-0677">Repeat</keyword>
<organism evidence="4 5">
    <name type="scientific">Thalassiosira oceanica</name>
    <name type="common">Marine diatom</name>
    <dbReference type="NCBI Taxonomy" id="159749"/>
    <lineage>
        <taxon>Eukaryota</taxon>
        <taxon>Sar</taxon>
        <taxon>Stramenopiles</taxon>
        <taxon>Ochrophyta</taxon>
        <taxon>Bacillariophyta</taxon>
        <taxon>Coscinodiscophyceae</taxon>
        <taxon>Thalassiosirophycidae</taxon>
        <taxon>Thalassiosirales</taxon>
        <taxon>Thalassiosiraceae</taxon>
        <taxon>Thalassiosira</taxon>
    </lineage>
</organism>
<evidence type="ECO:0000256" key="2">
    <source>
        <dbReference type="ARBA" id="ARBA00022737"/>
    </source>
</evidence>
<reference evidence="4 5" key="1">
    <citation type="journal article" date="2012" name="Genome Biol.">
        <title>Genome and low-iron response of an oceanic diatom adapted to chronic iron limitation.</title>
        <authorList>
            <person name="Lommer M."/>
            <person name="Specht M."/>
            <person name="Roy A.S."/>
            <person name="Kraemer L."/>
            <person name="Andreson R."/>
            <person name="Gutowska M.A."/>
            <person name="Wolf J."/>
            <person name="Bergner S.V."/>
            <person name="Schilhabel M.B."/>
            <person name="Klostermeier U.C."/>
            <person name="Beiko R.G."/>
            <person name="Rosenstiel P."/>
            <person name="Hippler M."/>
            <person name="Laroche J."/>
        </authorList>
    </citation>
    <scope>NUCLEOTIDE SEQUENCE [LARGE SCALE GENOMIC DNA]</scope>
    <source>
        <strain evidence="4 5">CCMP1005</strain>
    </source>
</reference>
<dbReference type="Pfam" id="PF24681">
    <property type="entry name" value="Kelch_KLHDC2_KLHL20_DRC7"/>
    <property type="match status" value="1"/>
</dbReference>
<dbReference type="EMBL" id="AGNL01018128">
    <property type="protein sequence ID" value="EJK63608.1"/>
    <property type="molecule type" value="Genomic_DNA"/>
</dbReference>
<dbReference type="PANTHER" id="PTHR46093">
    <property type="entry name" value="ACYL-COA-BINDING DOMAIN-CONTAINING PROTEIN 5"/>
    <property type="match status" value="1"/>
</dbReference>
<dbReference type="OrthoDB" id="10251809at2759"/>
<comment type="caution">
    <text evidence="4">The sequence shown here is derived from an EMBL/GenBank/DDBJ whole genome shotgun (WGS) entry which is preliminary data.</text>
</comment>
<protein>
    <submittedName>
        <fullName evidence="4">Uncharacterized protein</fullName>
    </submittedName>
</protein>
<evidence type="ECO:0000256" key="1">
    <source>
        <dbReference type="ARBA" id="ARBA00022441"/>
    </source>
</evidence>
<evidence type="ECO:0000313" key="4">
    <source>
        <dbReference type="EMBL" id="EJK63608.1"/>
    </source>
</evidence>